<evidence type="ECO:0000313" key="1">
    <source>
        <dbReference type="EMBL" id="MBB5031103.1"/>
    </source>
</evidence>
<dbReference type="Proteomes" id="UP000590740">
    <property type="component" value="Unassembled WGS sequence"/>
</dbReference>
<dbReference type="AlphaFoldDB" id="A0A7W7Y7K8"/>
<evidence type="ECO:0000313" key="2">
    <source>
        <dbReference type="Proteomes" id="UP000590740"/>
    </source>
</evidence>
<dbReference type="EMBL" id="JACHIG010000001">
    <property type="protein sequence ID" value="MBB5031103.1"/>
    <property type="molecule type" value="Genomic_DNA"/>
</dbReference>
<dbReference type="InterPro" id="IPR010712">
    <property type="entry name" value="Arsenical-R_ArsD"/>
</dbReference>
<name>A0A7W7Y7K8_9BACT</name>
<evidence type="ECO:0008006" key="3">
    <source>
        <dbReference type="Google" id="ProtNLM"/>
    </source>
</evidence>
<dbReference type="RefSeq" id="WP_184338045.1">
    <property type="nucleotide sequence ID" value="NZ_JACHIG010000001.1"/>
</dbReference>
<comment type="caution">
    <text evidence="1">The sequence shown here is derived from an EMBL/GenBank/DDBJ whole genome shotgun (WGS) entry which is preliminary data.</text>
</comment>
<dbReference type="Gene3D" id="3.40.30.10">
    <property type="entry name" value="Glutaredoxin"/>
    <property type="match status" value="1"/>
</dbReference>
<gene>
    <name evidence="1" type="ORF">HNQ65_000657</name>
</gene>
<dbReference type="NCBIfam" id="NF033727">
    <property type="entry name" value="chaperon_ArsD"/>
    <property type="match status" value="1"/>
</dbReference>
<dbReference type="GO" id="GO:0003677">
    <property type="term" value="F:DNA binding"/>
    <property type="evidence" value="ECO:0007669"/>
    <property type="project" value="InterPro"/>
</dbReference>
<protein>
    <recommendedName>
        <fullName evidence="3">Arsenical resistance operon trans-acting repressor ArsD</fullName>
    </recommendedName>
</protein>
<proteinExistence type="predicted"/>
<sequence length="110" mass="11949">MKTIQVYDPAMCCSTGICGTNVDPDLVNFAAMLSQLSGQGVKVERQNLGQQPMAFAQNPAVKDALQKEGTAVLPLIFLDGEIYMKGRYPNHDERPAFFRAALGIKEEAAS</sequence>
<dbReference type="GO" id="GO:0045892">
    <property type="term" value="P:negative regulation of DNA-templated transcription"/>
    <property type="evidence" value="ECO:0007669"/>
    <property type="project" value="InterPro"/>
</dbReference>
<dbReference type="Pfam" id="PF06953">
    <property type="entry name" value="ArsD"/>
    <property type="match status" value="1"/>
</dbReference>
<keyword evidence="2" id="KW-1185">Reference proteome</keyword>
<reference evidence="1 2" key="1">
    <citation type="submission" date="2020-08" db="EMBL/GenBank/DDBJ databases">
        <title>Genomic Encyclopedia of Type Strains, Phase IV (KMG-IV): sequencing the most valuable type-strain genomes for metagenomic binning, comparative biology and taxonomic classification.</title>
        <authorList>
            <person name="Goeker M."/>
        </authorList>
    </citation>
    <scope>NUCLEOTIDE SEQUENCE [LARGE SCALE GENOMIC DNA]</scope>
    <source>
        <strain evidence="1 2">DSM 12252</strain>
    </source>
</reference>
<accession>A0A7W7Y7K8</accession>
<organism evidence="1 2">
    <name type="scientific">Prosthecobacter vanneervenii</name>
    <dbReference type="NCBI Taxonomy" id="48466"/>
    <lineage>
        <taxon>Bacteria</taxon>
        <taxon>Pseudomonadati</taxon>
        <taxon>Verrucomicrobiota</taxon>
        <taxon>Verrucomicrobiia</taxon>
        <taxon>Verrucomicrobiales</taxon>
        <taxon>Verrucomicrobiaceae</taxon>
        <taxon>Prosthecobacter</taxon>
    </lineage>
</organism>
<dbReference type="GO" id="GO:0046685">
    <property type="term" value="P:response to arsenic-containing substance"/>
    <property type="evidence" value="ECO:0007669"/>
    <property type="project" value="InterPro"/>
</dbReference>